<evidence type="ECO:0000256" key="2">
    <source>
        <dbReference type="ARBA" id="ARBA00044129"/>
    </source>
</evidence>
<dbReference type="GO" id="GO:0003735">
    <property type="term" value="F:structural constituent of ribosome"/>
    <property type="evidence" value="ECO:0000318"/>
    <property type="project" value="GO_Central"/>
</dbReference>
<evidence type="ECO:0000313" key="4">
    <source>
        <dbReference type="Proteomes" id="UP000001357"/>
    </source>
</evidence>
<dbReference type="PANTHER" id="PTHR21349:SF0">
    <property type="entry name" value="LARGE RIBOSOMAL SUBUNIT PROTEIN BL21M"/>
    <property type="match status" value="1"/>
</dbReference>
<dbReference type="InParanoid" id="A9VED1"/>
<name>A9VED1_MONBE</name>
<gene>
    <name evidence="3" type="ORF">MONBRDRAFT_30584</name>
</gene>
<dbReference type="AlphaFoldDB" id="A9VED1"/>
<dbReference type="InterPro" id="IPR036164">
    <property type="entry name" value="bL21-like_sf"/>
</dbReference>
<organism evidence="3 4">
    <name type="scientific">Monosiga brevicollis</name>
    <name type="common">Choanoflagellate</name>
    <dbReference type="NCBI Taxonomy" id="81824"/>
    <lineage>
        <taxon>Eukaryota</taxon>
        <taxon>Choanoflagellata</taxon>
        <taxon>Craspedida</taxon>
        <taxon>Salpingoecidae</taxon>
        <taxon>Monosiga</taxon>
    </lineage>
</organism>
<dbReference type="InterPro" id="IPR028909">
    <property type="entry name" value="bL21-like"/>
</dbReference>
<dbReference type="RefSeq" id="XP_001751078.1">
    <property type="nucleotide sequence ID" value="XM_001751026.1"/>
</dbReference>
<dbReference type="FunCoup" id="A9VED1">
    <property type="interactions" value="741"/>
</dbReference>
<dbReference type="PANTHER" id="PTHR21349">
    <property type="entry name" value="50S RIBOSOMAL PROTEIN L21"/>
    <property type="match status" value="1"/>
</dbReference>
<dbReference type="Pfam" id="PF00829">
    <property type="entry name" value="Ribosomal_L21p"/>
    <property type="match status" value="1"/>
</dbReference>
<accession>A9VED1</accession>
<keyword evidence="4" id="KW-1185">Reference proteome</keyword>
<evidence type="ECO:0000256" key="1">
    <source>
        <dbReference type="ARBA" id="ARBA00008563"/>
    </source>
</evidence>
<dbReference type="EMBL" id="CH991620">
    <property type="protein sequence ID" value="EDQ84109.1"/>
    <property type="molecule type" value="Genomic_DNA"/>
</dbReference>
<sequence>MWRRAVSLVTPALRLPTQGAGLAPVTALRQALTRQPMGVRTAVTQPKLELTSEQTVAEAVTRDLKRGNPFFAVVQVAGKQYKVSADDVITTHRLDAELGALIRLEKVLLSGGPSFSLIGQPLLR</sequence>
<comment type="similarity">
    <text evidence="1">Belongs to the bacterial ribosomal protein bL21 family.</text>
</comment>
<dbReference type="SUPFAM" id="SSF141091">
    <property type="entry name" value="L21p-like"/>
    <property type="match status" value="1"/>
</dbReference>
<dbReference type="KEGG" id="mbr:MONBRDRAFT_30584"/>
<proteinExistence type="inferred from homology"/>
<protein>
    <recommendedName>
        <fullName evidence="2">Large ribosomal subunit protein bL21m</fullName>
    </recommendedName>
</protein>
<dbReference type="GeneID" id="5896339"/>
<dbReference type="STRING" id="81824.A9VED1"/>
<evidence type="ECO:0000313" key="3">
    <source>
        <dbReference type="EMBL" id="EDQ84109.1"/>
    </source>
</evidence>
<reference evidence="3 4" key="1">
    <citation type="journal article" date="2008" name="Nature">
        <title>The genome of the choanoflagellate Monosiga brevicollis and the origin of metazoans.</title>
        <authorList>
            <consortium name="JGI Sequencing"/>
            <person name="King N."/>
            <person name="Westbrook M.J."/>
            <person name="Young S.L."/>
            <person name="Kuo A."/>
            <person name="Abedin M."/>
            <person name="Chapman J."/>
            <person name="Fairclough S."/>
            <person name="Hellsten U."/>
            <person name="Isogai Y."/>
            <person name="Letunic I."/>
            <person name="Marr M."/>
            <person name="Pincus D."/>
            <person name="Putnam N."/>
            <person name="Rokas A."/>
            <person name="Wright K.J."/>
            <person name="Zuzow R."/>
            <person name="Dirks W."/>
            <person name="Good M."/>
            <person name="Goodstein D."/>
            <person name="Lemons D."/>
            <person name="Li W."/>
            <person name="Lyons J.B."/>
            <person name="Morris A."/>
            <person name="Nichols S."/>
            <person name="Richter D.J."/>
            <person name="Salamov A."/>
            <person name="Bork P."/>
            <person name="Lim W.A."/>
            <person name="Manning G."/>
            <person name="Miller W.T."/>
            <person name="McGinnis W."/>
            <person name="Shapiro H."/>
            <person name="Tjian R."/>
            <person name="Grigoriev I.V."/>
            <person name="Rokhsar D."/>
        </authorList>
    </citation>
    <scope>NUCLEOTIDE SEQUENCE [LARGE SCALE GENOMIC DNA]</scope>
    <source>
        <strain evidence="4">MX1 / ATCC 50154</strain>
    </source>
</reference>
<dbReference type="Proteomes" id="UP000001357">
    <property type="component" value="Unassembled WGS sequence"/>
</dbReference>
<dbReference type="GO" id="GO:0005762">
    <property type="term" value="C:mitochondrial large ribosomal subunit"/>
    <property type="evidence" value="ECO:0000318"/>
    <property type="project" value="GO_Central"/>
</dbReference>